<sequence>MTVIWSAEAQAQLAAIHEHVAENDPQAAEALIKRLVARVVQLETVPFSGRRVPEYPDDDLRELLLRPYRIIYRQRDERVEVVTVMHYRQLLPINPHDLT</sequence>
<evidence type="ECO:0000313" key="3">
    <source>
        <dbReference type="EMBL" id="NDY94903.1"/>
    </source>
</evidence>
<dbReference type="PANTHER" id="PTHR33755">
    <property type="entry name" value="TOXIN PARE1-RELATED"/>
    <property type="match status" value="1"/>
</dbReference>
<dbReference type="Proteomes" id="UP000484885">
    <property type="component" value="Unassembled WGS sequence"/>
</dbReference>
<dbReference type="Gene3D" id="3.30.2310.20">
    <property type="entry name" value="RelE-like"/>
    <property type="match status" value="1"/>
</dbReference>
<accession>A0A845USU8</accession>
<gene>
    <name evidence="3" type="ORF">G3I74_04080</name>
</gene>
<keyword evidence="2" id="KW-1277">Toxin-antitoxin system</keyword>
<evidence type="ECO:0000313" key="4">
    <source>
        <dbReference type="Proteomes" id="UP000484885"/>
    </source>
</evidence>
<name>A0A845USU8_9GAMM</name>
<proteinExistence type="inferred from homology"/>
<dbReference type="PANTHER" id="PTHR33755:SF5">
    <property type="entry name" value="TYPE II TOXIN-ANTITOXIN SYSTEM RELE_PARE FAMILY TOXIN"/>
    <property type="match status" value="1"/>
</dbReference>
<dbReference type="RefSeq" id="WP_164210316.1">
    <property type="nucleotide sequence ID" value="NZ_JAAGSC010000033.1"/>
</dbReference>
<comment type="caution">
    <text evidence="3">The sequence shown here is derived from an EMBL/GenBank/DDBJ whole genome shotgun (WGS) entry which is preliminary data.</text>
</comment>
<dbReference type="AlphaFoldDB" id="A0A845USU8"/>
<reference evidence="3 4" key="1">
    <citation type="submission" date="2020-02" db="EMBL/GenBank/DDBJ databases">
        <authorList>
            <person name="Zhang X.-Y."/>
        </authorList>
    </citation>
    <scope>NUCLEOTIDE SEQUENCE [LARGE SCALE GENOMIC DNA]</scope>
    <source>
        <strain evidence="3 4">C33</strain>
    </source>
</reference>
<evidence type="ECO:0000256" key="2">
    <source>
        <dbReference type="ARBA" id="ARBA00022649"/>
    </source>
</evidence>
<dbReference type="InterPro" id="IPR051803">
    <property type="entry name" value="TA_system_RelE-like_toxin"/>
</dbReference>
<protein>
    <submittedName>
        <fullName evidence="3">Type II toxin-antitoxin system RelE/ParE family toxin</fullName>
    </submittedName>
</protein>
<keyword evidence="4" id="KW-1185">Reference proteome</keyword>
<dbReference type="InterPro" id="IPR035093">
    <property type="entry name" value="RelE/ParE_toxin_dom_sf"/>
</dbReference>
<dbReference type="InterPro" id="IPR007712">
    <property type="entry name" value="RelE/ParE_toxin"/>
</dbReference>
<evidence type="ECO:0000256" key="1">
    <source>
        <dbReference type="ARBA" id="ARBA00006226"/>
    </source>
</evidence>
<dbReference type="EMBL" id="JAAGSC010000033">
    <property type="protein sequence ID" value="NDY94903.1"/>
    <property type="molecule type" value="Genomic_DNA"/>
</dbReference>
<dbReference type="SUPFAM" id="SSF143011">
    <property type="entry name" value="RelE-like"/>
    <property type="match status" value="1"/>
</dbReference>
<comment type="similarity">
    <text evidence="1">Belongs to the RelE toxin family.</text>
</comment>
<organism evidence="3 4">
    <name type="scientific">Wenzhouxiangella limi</name>
    <dbReference type="NCBI Taxonomy" id="2707351"/>
    <lineage>
        <taxon>Bacteria</taxon>
        <taxon>Pseudomonadati</taxon>
        <taxon>Pseudomonadota</taxon>
        <taxon>Gammaproteobacteria</taxon>
        <taxon>Chromatiales</taxon>
        <taxon>Wenzhouxiangellaceae</taxon>
        <taxon>Wenzhouxiangella</taxon>
    </lineage>
</organism>
<dbReference type="Pfam" id="PF05016">
    <property type="entry name" value="ParE_toxin"/>
    <property type="match status" value="1"/>
</dbReference>